<dbReference type="InterPro" id="IPR033138">
    <property type="entry name" value="Cu_oxidase_CS"/>
</dbReference>
<dbReference type="InterPro" id="IPR002355">
    <property type="entry name" value="Cu_oxidase_Cu_BS"/>
</dbReference>
<organism evidence="13 14">
    <name type="scientific">Pichia californica</name>
    <dbReference type="NCBI Taxonomy" id="460514"/>
    <lineage>
        <taxon>Eukaryota</taxon>
        <taxon>Fungi</taxon>
        <taxon>Dikarya</taxon>
        <taxon>Ascomycota</taxon>
        <taxon>Saccharomycotina</taxon>
        <taxon>Pichiomycetes</taxon>
        <taxon>Pichiales</taxon>
        <taxon>Pichiaceae</taxon>
        <taxon>Pichia</taxon>
    </lineage>
</organism>
<evidence type="ECO:0000256" key="3">
    <source>
        <dbReference type="ARBA" id="ARBA00022496"/>
    </source>
</evidence>
<dbReference type="GO" id="GO:0005507">
    <property type="term" value="F:copper ion binding"/>
    <property type="evidence" value="ECO:0007669"/>
    <property type="project" value="InterPro"/>
</dbReference>
<keyword evidence="3" id="KW-0410">Iron transport</keyword>
<dbReference type="CDD" id="cd13899">
    <property type="entry name" value="CuRO_3_Fet3p"/>
    <property type="match status" value="1"/>
</dbReference>
<feature type="chain" id="PRO_5040403061" evidence="9">
    <location>
        <begin position="21"/>
        <end position="640"/>
    </location>
</feature>
<keyword evidence="4" id="KW-0479">Metal-binding</keyword>
<evidence type="ECO:0000313" key="14">
    <source>
        <dbReference type="Proteomes" id="UP000697127"/>
    </source>
</evidence>
<dbReference type="Pfam" id="PF00394">
    <property type="entry name" value="Cu-oxidase"/>
    <property type="match status" value="1"/>
</dbReference>
<keyword evidence="3" id="KW-0813">Transport</keyword>
<comment type="caution">
    <text evidence="13">The sequence shown here is derived from an EMBL/GenBank/DDBJ whole genome shotgun (WGS) entry which is preliminary data.</text>
</comment>
<evidence type="ECO:0000256" key="4">
    <source>
        <dbReference type="ARBA" id="ARBA00022723"/>
    </source>
</evidence>
<protein>
    <submittedName>
        <fullName evidence="13">Ferroxidase fet3</fullName>
    </submittedName>
</protein>
<evidence type="ECO:0000256" key="8">
    <source>
        <dbReference type="SAM" id="Phobius"/>
    </source>
</evidence>
<feature type="signal peptide" evidence="9">
    <location>
        <begin position="1"/>
        <end position="20"/>
    </location>
</feature>
<dbReference type="GO" id="GO:0010106">
    <property type="term" value="P:cellular response to iron ion starvation"/>
    <property type="evidence" value="ECO:0007669"/>
    <property type="project" value="TreeGrafter"/>
</dbReference>
<accession>A0A9P6WRJ6</accession>
<dbReference type="GO" id="GO:0033215">
    <property type="term" value="P:reductive iron assimilation"/>
    <property type="evidence" value="ECO:0007669"/>
    <property type="project" value="TreeGrafter"/>
</dbReference>
<keyword evidence="5 9" id="KW-0732">Signal</keyword>
<keyword evidence="8" id="KW-0472">Membrane</keyword>
<dbReference type="PROSITE" id="PS00079">
    <property type="entry name" value="MULTICOPPER_OXIDASE1"/>
    <property type="match status" value="1"/>
</dbReference>
<evidence type="ECO:0000256" key="6">
    <source>
        <dbReference type="ARBA" id="ARBA00023002"/>
    </source>
</evidence>
<comment type="similarity">
    <text evidence="2">Belongs to the multicopper oxidase family.</text>
</comment>
<evidence type="ECO:0000256" key="7">
    <source>
        <dbReference type="ARBA" id="ARBA00023008"/>
    </source>
</evidence>
<evidence type="ECO:0000256" key="5">
    <source>
        <dbReference type="ARBA" id="ARBA00022729"/>
    </source>
</evidence>
<dbReference type="SUPFAM" id="SSF49503">
    <property type="entry name" value="Cupredoxins"/>
    <property type="match status" value="3"/>
</dbReference>
<dbReference type="Gene3D" id="2.60.40.420">
    <property type="entry name" value="Cupredoxins - blue copper proteins"/>
    <property type="match status" value="3"/>
</dbReference>
<dbReference type="PANTHER" id="PTHR11709">
    <property type="entry name" value="MULTI-COPPER OXIDASE"/>
    <property type="match status" value="1"/>
</dbReference>
<feature type="transmembrane region" description="Helical" evidence="8">
    <location>
        <begin position="554"/>
        <end position="575"/>
    </location>
</feature>
<dbReference type="InterPro" id="IPR001117">
    <property type="entry name" value="Cu-oxidase_2nd"/>
</dbReference>
<keyword evidence="8" id="KW-1133">Transmembrane helix</keyword>
<evidence type="ECO:0000259" key="11">
    <source>
        <dbReference type="Pfam" id="PF07731"/>
    </source>
</evidence>
<keyword evidence="7" id="KW-0186">Copper</keyword>
<keyword evidence="8" id="KW-0812">Transmembrane</keyword>
<keyword evidence="14" id="KW-1185">Reference proteome</keyword>
<evidence type="ECO:0000256" key="1">
    <source>
        <dbReference type="ARBA" id="ARBA00001935"/>
    </source>
</evidence>
<feature type="domain" description="Plastocyanin-like" evidence="10">
    <location>
        <begin position="156"/>
        <end position="301"/>
    </location>
</feature>
<evidence type="ECO:0000256" key="2">
    <source>
        <dbReference type="ARBA" id="ARBA00010609"/>
    </source>
</evidence>
<name>A0A9P6WRJ6_9ASCO</name>
<dbReference type="InterPro" id="IPR011707">
    <property type="entry name" value="Cu-oxidase-like_N"/>
</dbReference>
<dbReference type="CDD" id="cd13877">
    <property type="entry name" value="CuRO_2_Fet3p_like"/>
    <property type="match status" value="1"/>
</dbReference>
<feature type="domain" description="Plastocyanin-like" evidence="12">
    <location>
        <begin position="30"/>
        <end position="145"/>
    </location>
</feature>
<dbReference type="GO" id="GO:0033573">
    <property type="term" value="C:high-affinity iron permease complex"/>
    <property type="evidence" value="ECO:0007669"/>
    <property type="project" value="TreeGrafter"/>
</dbReference>
<dbReference type="PROSITE" id="PS00080">
    <property type="entry name" value="MULTICOPPER_OXIDASE2"/>
    <property type="match status" value="1"/>
</dbReference>
<keyword evidence="6" id="KW-0560">Oxidoreductase</keyword>
<keyword evidence="3" id="KW-0406">Ion transport</keyword>
<dbReference type="InterPro" id="IPR011706">
    <property type="entry name" value="Cu-oxidase_C"/>
</dbReference>
<dbReference type="EMBL" id="PUHW01000010">
    <property type="protein sequence ID" value="KAG0691043.1"/>
    <property type="molecule type" value="Genomic_DNA"/>
</dbReference>
<evidence type="ECO:0000259" key="12">
    <source>
        <dbReference type="Pfam" id="PF07732"/>
    </source>
</evidence>
<dbReference type="InterPro" id="IPR044130">
    <property type="entry name" value="CuRO_2_Fet3-like"/>
</dbReference>
<feature type="domain" description="Plastocyanin-like" evidence="11">
    <location>
        <begin position="367"/>
        <end position="503"/>
    </location>
</feature>
<comment type="cofactor">
    <cofactor evidence="1">
        <name>Cu cation</name>
        <dbReference type="ChEBI" id="CHEBI:23378"/>
    </cofactor>
</comment>
<dbReference type="CDD" id="cd13851">
    <property type="entry name" value="CuRO_1_Fet3p"/>
    <property type="match status" value="1"/>
</dbReference>
<sequence length="640" mass="72638">MLIIFVWLTLYLSMIGKTIALTHEFYYKTEYILANPDGVFERQVISFNGTWPLPIIEVNKGDRVIFHLINGLNDSSTSLHFHGMFMNGTNNMDGPVGVTQCPINPGDSMVYDFIVNQAGTYWYHSHSGSQYSDGFRGLFVIHDDEEETNYTFDKELIWSVSDWYHLSSSELVKKQLTRYNPTGGEPIPQNALFNDARNVTINIDYDTTYLIRIANIGIMVSHFISFPGYEFEIIEVDGVYTKPAKTEMVYLTVGQRVSILLKTKPQNEVNENIMIINSLHSAMLDSLPEDLELNSINYLVYDEKLPNPKVPEGIDDQDSFKPLDDTTLIPFNPVPILPDADHKIELLLHMENLGDGINYAFFNNHTYVAPKIPTLLTVLSAPKDLINDARIYGSNTNTFILNKDDIVEIIINNEDDNLHPMHMHGHQFQVIARSDEFEDPVHYDPDNQKFPEFPIIRDTVYVAGNGYVVLRIVANNPGVWFLHCHLDFHLEQGLAITLVEAPDHIDITLPDEQIRICHAGNIPTIGNAAGNSHNFLDLQHERVQPQPLPEGFTLIGYAALLICTLVALYGLWSIYTFGMNDVLITEPEKIANEKKVMLKYIDILDNLKAKSVENSNHEFSNEIEHMIIQVKGLNSKLSQL</sequence>
<dbReference type="OrthoDB" id="2121828at2759"/>
<dbReference type="InterPro" id="IPR045087">
    <property type="entry name" value="Cu-oxidase_fam"/>
</dbReference>
<dbReference type="Pfam" id="PF07732">
    <property type="entry name" value="Cu-oxidase_3"/>
    <property type="match status" value="1"/>
</dbReference>
<proteinExistence type="inferred from homology"/>
<dbReference type="GO" id="GO:0004322">
    <property type="term" value="F:ferroxidase activity"/>
    <property type="evidence" value="ECO:0007669"/>
    <property type="project" value="TreeGrafter"/>
</dbReference>
<evidence type="ECO:0000313" key="13">
    <source>
        <dbReference type="EMBL" id="KAG0691043.1"/>
    </source>
</evidence>
<dbReference type="PANTHER" id="PTHR11709:SF361">
    <property type="entry name" value="IRON TRANSPORT MULTICOPPER OXIDASE FET3"/>
    <property type="match status" value="1"/>
</dbReference>
<dbReference type="AlphaFoldDB" id="A0A9P6WRJ6"/>
<dbReference type="Pfam" id="PF07731">
    <property type="entry name" value="Cu-oxidase_2"/>
    <property type="match status" value="1"/>
</dbReference>
<keyword evidence="3" id="KW-0408">Iron</keyword>
<gene>
    <name evidence="13" type="primary">FET3_1</name>
    <name evidence="13" type="ORF">C6P40_000090</name>
</gene>
<reference evidence="13" key="1">
    <citation type="submission" date="2020-11" db="EMBL/GenBank/DDBJ databases">
        <title>Kefir isolates.</title>
        <authorList>
            <person name="Marcisauskas S."/>
            <person name="Kim Y."/>
            <person name="Blasche S."/>
        </authorList>
    </citation>
    <scope>NUCLEOTIDE SEQUENCE</scope>
    <source>
        <strain evidence="13">Olga-1</strain>
    </source>
</reference>
<dbReference type="InterPro" id="IPR008972">
    <property type="entry name" value="Cupredoxin"/>
</dbReference>
<evidence type="ECO:0000259" key="10">
    <source>
        <dbReference type="Pfam" id="PF00394"/>
    </source>
</evidence>
<dbReference type="Proteomes" id="UP000697127">
    <property type="component" value="Unassembled WGS sequence"/>
</dbReference>
<evidence type="ECO:0000256" key="9">
    <source>
        <dbReference type="SAM" id="SignalP"/>
    </source>
</evidence>